<keyword evidence="3" id="KW-0732">Signal</keyword>
<evidence type="ECO:0000313" key="5">
    <source>
        <dbReference type="RefSeq" id="XP_022096477.1"/>
    </source>
</evidence>
<keyword evidence="4" id="KW-1185">Reference proteome</keyword>
<protein>
    <submittedName>
        <fullName evidence="5">Uncharacterized protein LOC110982413</fullName>
    </submittedName>
</protein>
<gene>
    <name evidence="5" type="primary">LOC110982413</name>
</gene>
<accession>A0A8B7YUW0</accession>
<evidence type="ECO:0000313" key="4">
    <source>
        <dbReference type="Proteomes" id="UP000694845"/>
    </source>
</evidence>
<feature type="compositionally biased region" description="Basic and acidic residues" evidence="2">
    <location>
        <begin position="63"/>
        <end position="76"/>
    </location>
</feature>
<sequence>MTARKHLACLGLVGLLLTVTALAFLISVDRREKNSLPGAAVRDRFPELPGRNSDGSGRRVRSFLREPPHPQPRDDNTNPDEPNPELLKRVPRGRSVWEALFRRRFRGRDRGTPKDSAHLAKDATNSTVAVPPKARRKGARSIRRALKKGLKGRYVFNGKVYGSPPKQEPSQVNATSRPPRVIDYLAHLRNRPLTPEEARHQQRHYVENEQYQLYVARKKEAKESREKLKEMIKKQKAKKRPNFKSIGSSKYAKFLKSFKKKGGFPVGKPKMAPRTVPYRATTYHRGASRKTVRNPWAYKPRWQPMVVSKRRRVLPFRRNRTGR</sequence>
<evidence type="ECO:0000256" key="2">
    <source>
        <dbReference type="SAM" id="MobiDB-lite"/>
    </source>
</evidence>
<dbReference type="RefSeq" id="XP_022096477.1">
    <property type="nucleotide sequence ID" value="XM_022240785.1"/>
</dbReference>
<dbReference type="AlphaFoldDB" id="A0A8B7YUW0"/>
<proteinExistence type="predicted"/>
<name>A0A8B7YUW0_ACAPL</name>
<reference evidence="5" key="1">
    <citation type="submission" date="2025-08" db="UniProtKB">
        <authorList>
            <consortium name="RefSeq"/>
        </authorList>
    </citation>
    <scope>IDENTIFICATION</scope>
</reference>
<organism evidence="4 5">
    <name type="scientific">Acanthaster planci</name>
    <name type="common">Crown-of-thorns starfish</name>
    <dbReference type="NCBI Taxonomy" id="133434"/>
    <lineage>
        <taxon>Eukaryota</taxon>
        <taxon>Metazoa</taxon>
        <taxon>Echinodermata</taxon>
        <taxon>Eleutherozoa</taxon>
        <taxon>Asterozoa</taxon>
        <taxon>Asteroidea</taxon>
        <taxon>Valvatacea</taxon>
        <taxon>Valvatida</taxon>
        <taxon>Acanthasteridae</taxon>
        <taxon>Acanthaster</taxon>
    </lineage>
</organism>
<evidence type="ECO:0000256" key="1">
    <source>
        <dbReference type="SAM" id="Coils"/>
    </source>
</evidence>
<evidence type="ECO:0000256" key="3">
    <source>
        <dbReference type="SAM" id="SignalP"/>
    </source>
</evidence>
<feature type="chain" id="PRO_5034874700" evidence="3">
    <location>
        <begin position="24"/>
        <end position="323"/>
    </location>
</feature>
<feature type="signal peptide" evidence="3">
    <location>
        <begin position="1"/>
        <end position="23"/>
    </location>
</feature>
<feature type="region of interest" description="Disordered" evidence="2">
    <location>
        <begin position="42"/>
        <end position="89"/>
    </location>
</feature>
<dbReference type="Proteomes" id="UP000694845">
    <property type="component" value="Unplaced"/>
</dbReference>
<dbReference type="KEGG" id="aplc:110982413"/>
<feature type="coiled-coil region" evidence="1">
    <location>
        <begin position="211"/>
        <end position="238"/>
    </location>
</feature>
<dbReference type="GeneID" id="110982413"/>
<keyword evidence="1" id="KW-0175">Coiled coil</keyword>